<keyword evidence="11" id="KW-1185">Reference proteome</keyword>
<protein>
    <recommendedName>
        <fullName evidence="4 7">Signal peptidase I</fullName>
        <ecNumber evidence="4 7">3.4.21.89</ecNumber>
    </recommendedName>
</protein>
<evidence type="ECO:0000256" key="3">
    <source>
        <dbReference type="ARBA" id="ARBA00009370"/>
    </source>
</evidence>
<evidence type="ECO:0000256" key="8">
    <source>
        <dbReference type="RuleBase" id="RU362042"/>
    </source>
</evidence>
<feature type="domain" description="Peptidase S26" evidence="9">
    <location>
        <begin position="28"/>
        <end position="182"/>
    </location>
</feature>
<gene>
    <name evidence="10" type="primary">lepB</name>
    <name evidence="10" type="ORF">JJN12_05930</name>
</gene>
<dbReference type="Proteomes" id="UP000604730">
    <property type="component" value="Unassembled WGS sequence"/>
</dbReference>
<dbReference type="EMBL" id="JAEPRJ010000001">
    <property type="protein sequence ID" value="MBK5897329.1"/>
    <property type="molecule type" value="Genomic_DNA"/>
</dbReference>
<evidence type="ECO:0000256" key="2">
    <source>
        <dbReference type="ARBA" id="ARBA00004401"/>
    </source>
</evidence>
<dbReference type="InterPro" id="IPR036286">
    <property type="entry name" value="LexA/Signal_pep-like_sf"/>
</dbReference>
<keyword evidence="7" id="KW-1133">Transmembrane helix</keyword>
<evidence type="ECO:0000259" key="9">
    <source>
        <dbReference type="Pfam" id="PF10502"/>
    </source>
</evidence>
<dbReference type="Gene3D" id="2.10.109.10">
    <property type="entry name" value="Umud Fragment, subunit A"/>
    <property type="match status" value="1"/>
</dbReference>
<evidence type="ECO:0000256" key="1">
    <source>
        <dbReference type="ARBA" id="ARBA00000677"/>
    </source>
</evidence>
<dbReference type="PANTHER" id="PTHR43390">
    <property type="entry name" value="SIGNAL PEPTIDASE I"/>
    <property type="match status" value="1"/>
</dbReference>
<dbReference type="CDD" id="cd06530">
    <property type="entry name" value="S26_SPase_I"/>
    <property type="match status" value="1"/>
</dbReference>
<dbReference type="PROSITE" id="PS00760">
    <property type="entry name" value="SPASE_I_2"/>
    <property type="match status" value="1"/>
</dbReference>
<dbReference type="InterPro" id="IPR019757">
    <property type="entry name" value="Pept_S26A_signal_pept_1_Lys-AS"/>
</dbReference>
<dbReference type="Pfam" id="PF10502">
    <property type="entry name" value="Peptidase_S26"/>
    <property type="match status" value="1"/>
</dbReference>
<comment type="similarity">
    <text evidence="3 8">Belongs to the peptidase S26 family.</text>
</comment>
<dbReference type="RefSeq" id="WP_208428820.1">
    <property type="nucleotide sequence ID" value="NZ_JAEPRJ010000001.1"/>
</dbReference>
<sequence>MARKSYFHKKARIETTPTVKKIIKEIIVWLLLIVLTITASYFITTNIFVKTAVAGVSMEPTLMEGQVVIVNKIEYYLKSPRRNDVIVYKQSNREHSYYEIKRVIGLPGETVKIKNGIIYINDEALKEKVKTETIENAGLAEEGIKLDDNEYFVLGDNRNDSEDSRFASVGNVLKNEILGKAVATEKPFTLVDSLNLAD</sequence>
<comment type="caution">
    <text evidence="10">The sequence shown here is derived from an EMBL/GenBank/DDBJ whole genome shotgun (WGS) entry which is preliminary data.</text>
</comment>
<keyword evidence="7" id="KW-0812">Transmembrane</keyword>
<evidence type="ECO:0000256" key="4">
    <source>
        <dbReference type="ARBA" id="ARBA00013208"/>
    </source>
</evidence>
<dbReference type="InterPro" id="IPR000223">
    <property type="entry name" value="Pept_S26A_signal_pept_1"/>
</dbReference>
<evidence type="ECO:0000256" key="5">
    <source>
        <dbReference type="ARBA" id="ARBA00022670"/>
    </source>
</evidence>
<dbReference type="InterPro" id="IPR019533">
    <property type="entry name" value="Peptidase_S26"/>
</dbReference>
<evidence type="ECO:0000256" key="7">
    <source>
        <dbReference type="RuleBase" id="RU003993"/>
    </source>
</evidence>
<dbReference type="EC" id="3.4.21.89" evidence="4 7"/>
<accession>A0ABS1J075</accession>
<dbReference type="GO" id="GO:0009003">
    <property type="term" value="F:signal peptidase activity"/>
    <property type="evidence" value="ECO:0007669"/>
    <property type="project" value="UniProtKB-EC"/>
</dbReference>
<dbReference type="NCBIfam" id="TIGR02227">
    <property type="entry name" value="sigpep_I_bact"/>
    <property type="match status" value="1"/>
</dbReference>
<dbReference type="SUPFAM" id="SSF51306">
    <property type="entry name" value="LexA/Signal peptidase"/>
    <property type="match status" value="1"/>
</dbReference>
<dbReference type="InterPro" id="IPR019758">
    <property type="entry name" value="Pept_S26A_signal_pept_1_CS"/>
</dbReference>
<dbReference type="PRINTS" id="PR00727">
    <property type="entry name" value="LEADERPTASE"/>
</dbReference>
<evidence type="ECO:0000256" key="6">
    <source>
        <dbReference type="ARBA" id="ARBA00022801"/>
    </source>
</evidence>
<evidence type="ECO:0000313" key="11">
    <source>
        <dbReference type="Proteomes" id="UP000604730"/>
    </source>
</evidence>
<comment type="catalytic activity">
    <reaction evidence="1 7">
        <text>Cleavage of hydrophobic, N-terminal signal or leader sequences from secreted and periplasmic proteins.</text>
        <dbReference type="EC" id="3.4.21.89"/>
    </reaction>
</comment>
<keyword evidence="6 7" id="KW-0378">Hydrolase</keyword>
<feature type="transmembrane region" description="Helical" evidence="7">
    <location>
        <begin position="26"/>
        <end position="43"/>
    </location>
</feature>
<name>A0ABS1J075_9FIRM</name>
<dbReference type="InterPro" id="IPR019756">
    <property type="entry name" value="Pept_S26A_signal_pept_1_Ser-AS"/>
</dbReference>
<reference evidence="10 11" key="1">
    <citation type="submission" date="2021-01" db="EMBL/GenBank/DDBJ databases">
        <title>Isolation and description of Catonella massiliensis sp. nov., a novel Catonella species, isolated from a stable periodontitis subject.</title>
        <authorList>
            <person name="Antezack A."/>
            <person name="Boxberger M."/>
            <person name="La Scola B."/>
            <person name="Monnet-Corti V."/>
        </authorList>
    </citation>
    <scope>NUCLEOTIDE SEQUENCE [LARGE SCALE GENOMIC DNA]</scope>
    <source>
        <strain evidence="10 11">Marseille-Q4567</strain>
    </source>
</reference>
<keyword evidence="7" id="KW-0472">Membrane</keyword>
<dbReference type="PROSITE" id="PS00501">
    <property type="entry name" value="SPASE_I_1"/>
    <property type="match status" value="1"/>
</dbReference>
<organism evidence="10 11">
    <name type="scientific">Catonella massiliensis</name>
    <dbReference type="NCBI Taxonomy" id="2799636"/>
    <lineage>
        <taxon>Bacteria</taxon>
        <taxon>Bacillati</taxon>
        <taxon>Bacillota</taxon>
        <taxon>Clostridia</taxon>
        <taxon>Lachnospirales</taxon>
        <taxon>Lachnospiraceae</taxon>
        <taxon>Catonella</taxon>
    </lineage>
</organism>
<keyword evidence="5 7" id="KW-0645">Protease</keyword>
<proteinExistence type="inferred from homology"/>
<evidence type="ECO:0000313" key="10">
    <source>
        <dbReference type="EMBL" id="MBK5897329.1"/>
    </source>
</evidence>
<dbReference type="PANTHER" id="PTHR43390:SF1">
    <property type="entry name" value="CHLOROPLAST PROCESSING PEPTIDASE"/>
    <property type="match status" value="1"/>
</dbReference>
<comment type="subcellular location">
    <subcellularLocation>
        <location evidence="2">Cell membrane</location>
        <topology evidence="2">Single-pass type II membrane protein</topology>
    </subcellularLocation>
    <subcellularLocation>
        <location evidence="8">Membrane</location>
        <topology evidence="8">Single-pass type II membrane protein</topology>
    </subcellularLocation>
</comment>
<dbReference type="PROSITE" id="PS00761">
    <property type="entry name" value="SPASE_I_3"/>
    <property type="match status" value="1"/>
</dbReference>